<proteinExistence type="predicted"/>
<evidence type="ECO:0000313" key="3">
    <source>
        <dbReference type="EMBL" id="CAK0884034.1"/>
    </source>
</evidence>
<feature type="compositionally biased region" description="Polar residues" evidence="1">
    <location>
        <begin position="74"/>
        <end position="93"/>
    </location>
</feature>
<reference evidence="3" key="1">
    <citation type="submission" date="2023-10" db="EMBL/GenBank/DDBJ databases">
        <authorList>
            <person name="Chen Y."/>
            <person name="Shah S."/>
            <person name="Dougan E. K."/>
            <person name="Thang M."/>
            <person name="Chan C."/>
        </authorList>
    </citation>
    <scope>NUCLEOTIDE SEQUENCE [LARGE SCALE GENOMIC DNA]</scope>
</reference>
<name>A0ABN9WGM4_9DINO</name>
<protein>
    <recommendedName>
        <fullName evidence="5">Secreted protein</fullName>
    </recommendedName>
</protein>
<keyword evidence="4" id="KW-1185">Reference proteome</keyword>
<gene>
    <name evidence="3" type="ORF">PCOR1329_LOCUS66091</name>
</gene>
<evidence type="ECO:0000313" key="4">
    <source>
        <dbReference type="Proteomes" id="UP001189429"/>
    </source>
</evidence>
<organism evidence="3 4">
    <name type="scientific">Prorocentrum cordatum</name>
    <dbReference type="NCBI Taxonomy" id="2364126"/>
    <lineage>
        <taxon>Eukaryota</taxon>
        <taxon>Sar</taxon>
        <taxon>Alveolata</taxon>
        <taxon>Dinophyceae</taxon>
        <taxon>Prorocentrales</taxon>
        <taxon>Prorocentraceae</taxon>
        <taxon>Prorocentrum</taxon>
    </lineage>
</organism>
<comment type="caution">
    <text evidence="3">The sequence shown here is derived from an EMBL/GenBank/DDBJ whole genome shotgun (WGS) entry which is preliminary data.</text>
</comment>
<keyword evidence="2" id="KW-0732">Signal</keyword>
<feature type="chain" id="PRO_5045980724" description="Secreted protein" evidence="2">
    <location>
        <begin position="24"/>
        <end position="93"/>
    </location>
</feature>
<evidence type="ECO:0000256" key="2">
    <source>
        <dbReference type="SAM" id="SignalP"/>
    </source>
</evidence>
<dbReference type="Proteomes" id="UP001189429">
    <property type="component" value="Unassembled WGS sequence"/>
</dbReference>
<evidence type="ECO:0008006" key="5">
    <source>
        <dbReference type="Google" id="ProtNLM"/>
    </source>
</evidence>
<dbReference type="PROSITE" id="PS51257">
    <property type="entry name" value="PROKAR_LIPOPROTEIN"/>
    <property type="match status" value="1"/>
</dbReference>
<sequence length="93" mass="9584">MARHGRAVARAVLLVAAVSSAGSAGGSSCGREEVCAAEDVEAVEEASMDRGWSSFSRGVSFCQPLDQRGKRTPTAASASQEARAPTPQSTRTT</sequence>
<dbReference type="EMBL" id="CAUYUJ010018497">
    <property type="protein sequence ID" value="CAK0884034.1"/>
    <property type="molecule type" value="Genomic_DNA"/>
</dbReference>
<evidence type="ECO:0000256" key="1">
    <source>
        <dbReference type="SAM" id="MobiDB-lite"/>
    </source>
</evidence>
<feature type="region of interest" description="Disordered" evidence="1">
    <location>
        <begin position="63"/>
        <end position="93"/>
    </location>
</feature>
<feature type="signal peptide" evidence="2">
    <location>
        <begin position="1"/>
        <end position="23"/>
    </location>
</feature>
<accession>A0ABN9WGM4</accession>